<sequence>MPPALCPGRHEIDDVALDASPSENLLMRLPIEIRIDIYKYMIMNPNGSSYHTTAYSFSAERGYSFYTVNNACPSLYDLSILRTSRKTRKEVLEVFYENNIFCIAPFRNHRYSGSGYEPTGLLSFGNIQHLCLDLWHTSKYDADNETTMFYNMVNIIAHMSDFLTMKSITLIINASTFTRDLFVEGLPSSKLGFEASK</sequence>
<protein>
    <submittedName>
        <fullName evidence="1">Uncharacterized protein</fullName>
    </submittedName>
</protein>
<organism evidence="1 2">
    <name type="scientific">Mollisia scopiformis</name>
    <name type="common">Conifer needle endophyte fungus</name>
    <name type="synonym">Phialocephala scopiformis</name>
    <dbReference type="NCBI Taxonomy" id="149040"/>
    <lineage>
        <taxon>Eukaryota</taxon>
        <taxon>Fungi</taxon>
        <taxon>Dikarya</taxon>
        <taxon>Ascomycota</taxon>
        <taxon>Pezizomycotina</taxon>
        <taxon>Leotiomycetes</taxon>
        <taxon>Helotiales</taxon>
        <taxon>Mollisiaceae</taxon>
        <taxon>Mollisia</taxon>
    </lineage>
</organism>
<reference evidence="1 2" key="1">
    <citation type="submission" date="2015-10" db="EMBL/GenBank/DDBJ databases">
        <title>Full genome of DAOMC 229536 Phialocephala scopiformis, a fungal endophyte of spruce producing the potent anti-insectan compound rugulosin.</title>
        <authorList>
            <consortium name="DOE Joint Genome Institute"/>
            <person name="Walker A.K."/>
            <person name="Frasz S.L."/>
            <person name="Seifert K.A."/>
            <person name="Miller J.D."/>
            <person name="Mondo S.J."/>
            <person name="Labutti K."/>
            <person name="Lipzen A."/>
            <person name="Dockter R."/>
            <person name="Kennedy M."/>
            <person name="Grigoriev I.V."/>
            <person name="Spatafora J.W."/>
        </authorList>
    </citation>
    <scope>NUCLEOTIDE SEQUENCE [LARGE SCALE GENOMIC DNA]</scope>
    <source>
        <strain evidence="1 2">CBS 120377</strain>
    </source>
</reference>
<accession>A0A194WUP5</accession>
<dbReference type="KEGG" id="psco:LY89DRAFT_688861"/>
<evidence type="ECO:0000313" key="2">
    <source>
        <dbReference type="Proteomes" id="UP000070700"/>
    </source>
</evidence>
<dbReference type="EMBL" id="KQ947426">
    <property type="protein sequence ID" value="KUJ11686.1"/>
    <property type="molecule type" value="Genomic_DNA"/>
</dbReference>
<evidence type="ECO:0000313" key="1">
    <source>
        <dbReference type="EMBL" id="KUJ11686.1"/>
    </source>
</evidence>
<dbReference type="PANTHER" id="PTHR42085:SF2">
    <property type="entry name" value="F-BOX DOMAIN-CONTAINING PROTEIN"/>
    <property type="match status" value="1"/>
</dbReference>
<proteinExistence type="predicted"/>
<name>A0A194WUP5_MOLSC</name>
<dbReference type="OrthoDB" id="62952at2759"/>
<dbReference type="GeneID" id="28825521"/>
<dbReference type="PANTHER" id="PTHR42085">
    <property type="entry name" value="F-BOX DOMAIN-CONTAINING PROTEIN"/>
    <property type="match status" value="1"/>
</dbReference>
<dbReference type="RefSeq" id="XP_018066041.1">
    <property type="nucleotide sequence ID" value="XM_018215795.1"/>
</dbReference>
<gene>
    <name evidence="1" type="ORF">LY89DRAFT_688861</name>
</gene>
<dbReference type="InParanoid" id="A0A194WUP5"/>
<dbReference type="AlphaFoldDB" id="A0A194WUP5"/>
<keyword evidence="2" id="KW-1185">Reference proteome</keyword>
<dbReference type="InterPro" id="IPR038883">
    <property type="entry name" value="AN11006-like"/>
</dbReference>
<dbReference type="Proteomes" id="UP000070700">
    <property type="component" value="Unassembled WGS sequence"/>
</dbReference>